<feature type="domain" description="RNase H type-1" evidence="1">
    <location>
        <begin position="46"/>
        <end position="155"/>
    </location>
</feature>
<dbReference type="InterPro" id="IPR012337">
    <property type="entry name" value="RNaseH-like_sf"/>
</dbReference>
<dbReference type="EMBL" id="JARKNE010000010">
    <property type="protein sequence ID" value="KAK5795505.1"/>
    <property type="molecule type" value="Genomic_DNA"/>
</dbReference>
<reference evidence="2 3" key="1">
    <citation type="submission" date="2023-03" db="EMBL/GenBank/DDBJ databases">
        <title>WGS of Gossypium arboreum.</title>
        <authorList>
            <person name="Yu D."/>
        </authorList>
    </citation>
    <scope>NUCLEOTIDE SEQUENCE [LARGE SCALE GENOMIC DNA]</scope>
    <source>
        <tissue evidence="2">Leaf</tissue>
    </source>
</reference>
<evidence type="ECO:0000313" key="2">
    <source>
        <dbReference type="EMBL" id="KAK5795505.1"/>
    </source>
</evidence>
<evidence type="ECO:0000259" key="1">
    <source>
        <dbReference type="Pfam" id="PF13456"/>
    </source>
</evidence>
<dbReference type="SUPFAM" id="SSF53098">
    <property type="entry name" value="Ribonuclease H-like"/>
    <property type="match status" value="1"/>
</dbReference>
<name>A0ABR0NKT0_GOSAR</name>
<accession>A0ABR0NKT0</accession>
<dbReference type="Proteomes" id="UP001358586">
    <property type="component" value="Chromosome 10"/>
</dbReference>
<comment type="caution">
    <text evidence="2">The sequence shown here is derived from an EMBL/GenBank/DDBJ whole genome shotgun (WGS) entry which is preliminary data.</text>
</comment>
<keyword evidence="3" id="KW-1185">Reference proteome</keyword>
<evidence type="ECO:0000313" key="3">
    <source>
        <dbReference type="Proteomes" id="UP001358586"/>
    </source>
</evidence>
<dbReference type="InterPro" id="IPR002156">
    <property type="entry name" value="RNaseH_domain"/>
</dbReference>
<sequence>MIQVRLWWFCPYKCNFPNSVSRGWCYPPHGWLKFNVSGIASEVALGGGGVLRDDEGIVRALFSSLNDACDIESAKLGAIITALDVFIKIGWKGLGLLIVEIDSKVVYNWISDKTRRPWSQQATFADLEMRIVCVGELSFSLAELNGNEMADTLATVGMSRPCMFKAWW</sequence>
<dbReference type="InterPro" id="IPR053151">
    <property type="entry name" value="RNase_H-like"/>
</dbReference>
<proteinExistence type="predicted"/>
<protein>
    <recommendedName>
        <fullName evidence="1">RNase H type-1 domain-containing protein</fullName>
    </recommendedName>
</protein>
<gene>
    <name evidence="2" type="ORF">PVK06_036773</name>
</gene>
<dbReference type="InterPro" id="IPR036397">
    <property type="entry name" value="RNaseH_sf"/>
</dbReference>
<organism evidence="2 3">
    <name type="scientific">Gossypium arboreum</name>
    <name type="common">Tree cotton</name>
    <name type="synonym">Gossypium nanking</name>
    <dbReference type="NCBI Taxonomy" id="29729"/>
    <lineage>
        <taxon>Eukaryota</taxon>
        <taxon>Viridiplantae</taxon>
        <taxon>Streptophyta</taxon>
        <taxon>Embryophyta</taxon>
        <taxon>Tracheophyta</taxon>
        <taxon>Spermatophyta</taxon>
        <taxon>Magnoliopsida</taxon>
        <taxon>eudicotyledons</taxon>
        <taxon>Gunneridae</taxon>
        <taxon>Pentapetalae</taxon>
        <taxon>rosids</taxon>
        <taxon>malvids</taxon>
        <taxon>Malvales</taxon>
        <taxon>Malvaceae</taxon>
        <taxon>Malvoideae</taxon>
        <taxon>Gossypium</taxon>
    </lineage>
</organism>
<dbReference type="CDD" id="cd06222">
    <property type="entry name" value="RNase_H_like"/>
    <property type="match status" value="1"/>
</dbReference>
<dbReference type="PANTHER" id="PTHR47723">
    <property type="entry name" value="OS05G0353850 PROTEIN"/>
    <property type="match status" value="1"/>
</dbReference>
<dbReference type="PANTHER" id="PTHR47723:SF22">
    <property type="entry name" value="RNASE H TYPE-1 DOMAIN-CONTAINING PROTEIN"/>
    <property type="match status" value="1"/>
</dbReference>
<dbReference type="InterPro" id="IPR044730">
    <property type="entry name" value="RNase_H-like_dom_plant"/>
</dbReference>
<dbReference type="Gene3D" id="3.30.420.10">
    <property type="entry name" value="Ribonuclease H-like superfamily/Ribonuclease H"/>
    <property type="match status" value="1"/>
</dbReference>
<dbReference type="Pfam" id="PF13456">
    <property type="entry name" value="RVT_3"/>
    <property type="match status" value="1"/>
</dbReference>